<keyword evidence="4" id="KW-1185">Reference proteome</keyword>
<dbReference type="AlphaFoldDB" id="A0A5B8MRY1"/>
<feature type="coiled-coil region" evidence="1">
    <location>
        <begin position="679"/>
        <end position="789"/>
    </location>
</feature>
<proteinExistence type="predicted"/>
<organism evidence="3 4">
    <name type="scientific">Chloropicon primus</name>
    <dbReference type="NCBI Taxonomy" id="1764295"/>
    <lineage>
        <taxon>Eukaryota</taxon>
        <taxon>Viridiplantae</taxon>
        <taxon>Chlorophyta</taxon>
        <taxon>Chloropicophyceae</taxon>
        <taxon>Chloropicales</taxon>
        <taxon>Chloropicaceae</taxon>
        <taxon>Chloropicon</taxon>
    </lineage>
</organism>
<reference evidence="3 4" key="1">
    <citation type="submission" date="2018-07" db="EMBL/GenBank/DDBJ databases">
        <title>The complete nuclear genome of the prasinophyte Chloropicon primus (CCMP1205).</title>
        <authorList>
            <person name="Pombert J.-F."/>
            <person name="Otis C."/>
            <person name="Turmel M."/>
            <person name="Lemieux C."/>
        </authorList>
    </citation>
    <scope>NUCLEOTIDE SEQUENCE [LARGE SCALE GENOMIC DNA]</scope>
    <source>
        <strain evidence="3 4">CCMP1205</strain>
    </source>
</reference>
<evidence type="ECO:0000256" key="1">
    <source>
        <dbReference type="SAM" id="Coils"/>
    </source>
</evidence>
<feature type="coiled-coil region" evidence="1">
    <location>
        <begin position="490"/>
        <end position="524"/>
    </location>
</feature>
<feature type="compositionally biased region" description="Basic and acidic residues" evidence="2">
    <location>
        <begin position="109"/>
        <end position="119"/>
    </location>
</feature>
<feature type="compositionally biased region" description="Basic and acidic residues" evidence="2">
    <location>
        <begin position="238"/>
        <end position="247"/>
    </location>
</feature>
<gene>
    <name evidence="3" type="ORF">A3770_10p57440</name>
</gene>
<feature type="compositionally biased region" description="Basic and acidic residues" evidence="2">
    <location>
        <begin position="58"/>
        <end position="67"/>
    </location>
</feature>
<accession>A0A5B8MRY1</accession>
<dbReference type="EMBL" id="CP031043">
    <property type="protein sequence ID" value="QDZ23226.1"/>
    <property type="molecule type" value="Genomic_DNA"/>
</dbReference>
<dbReference type="Proteomes" id="UP000316726">
    <property type="component" value="Chromosome 10"/>
</dbReference>
<feature type="region of interest" description="Disordered" evidence="2">
    <location>
        <begin position="611"/>
        <end position="640"/>
    </location>
</feature>
<feature type="coiled-coil region" evidence="1">
    <location>
        <begin position="840"/>
        <end position="916"/>
    </location>
</feature>
<name>A0A5B8MRY1_9CHLO</name>
<evidence type="ECO:0000313" key="4">
    <source>
        <dbReference type="Proteomes" id="UP000316726"/>
    </source>
</evidence>
<keyword evidence="1" id="KW-0175">Coiled coil</keyword>
<evidence type="ECO:0000313" key="3">
    <source>
        <dbReference type="EMBL" id="QDZ23226.1"/>
    </source>
</evidence>
<feature type="region of interest" description="Disordered" evidence="2">
    <location>
        <begin position="229"/>
        <end position="251"/>
    </location>
</feature>
<sequence length="972" mass="108666">MPQRQPIRRSSHLADLIQGSGLVGSFDRRPASAAAALGVKAGQGQGQNQRARSARGKTAKEAGRDGSEGGIHLARWRDRPKSAPLARGSAGGTLSAEGVEAKAPSVLTERNRGEGRETSRPGSAKVSRDDKGKGSCRRPPPPRPSSAQAFTSSSGTVHEIPSRPNSSQGSREAWGRESPFGGGQGQDHEAEGSWNIRRVSMNDSRPSTSMSSALSERISSLSLGLKKKAVEEGEVEGGGEKAERDKPPVGPKRRYEKLRLLSKIMKRLEGEIVQVEAQFEKKVDELGRQQAEVVHKIEMGHKGGMAAVKTSIGKLELKCRELESDVKQNNKKWIEEIKVIKYGHQRELEAREKELEGERNHLQRTLIKQKEAKDLWLKTDLENGEQLKVAMRKLEKAEKKQSFLTKELDETMDNLQEANHKLLSQEMDVNVMRVELESAKEKLAEAEEALRSRPDEDGREENLFHSPTTARSPSPVHEAQEAFAVHLYGGEEMKKKMDQTKRHAASLERELRRTRDQLKSIRSEEMARHSVVLSELEERLQHSEKMGLKARIGASHVVKRIKDLLEKYYKPADPSEISGKPGKVTRRHMDQIQQELLMIFEKLEDLDQPALSLDGEGVSPASASEEDIGSPESSKNVGDRLSERTTATGAAMTEREALIFECTEYSIQNSTETENLSQVAQLEMQLLDAKVEADNAVKDAFENMNKAQGLERELNVTKARLKEAEKVLSRKKADWVGITKYADMTKRAEKAETLARGLKDEVQRQRTALKFMKQEKDSKEEELRFANITEFDLHQTCKKLQDDLKASKLEMKHLRSYSDILKREKAEEIDRLKCQGEVASQDLQAQLRKAVKRAENFQASEANLESRVVEYEARLEVCLEKELELKDRLHIADGKIEALGQEKTKVEEKLEECLKHLTVAEANVKYFRERDASAAGLDVSQLAAAAAAPTSRVSKADLTLESAFDIFVGGEQ</sequence>
<feature type="region of interest" description="Disordered" evidence="2">
    <location>
        <begin position="445"/>
        <end position="476"/>
    </location>
</feature>
<feature type="compositionally biased region" description="Low complexity" evidence="2">
    <location>
        <begin position="31"/>
        <end position="51"/>
    </location>
</feature>
<dbReference type="STRING" id="1764295.A0A5B8MRY1"/>
<feature type="region of interest" description="Disordered" evidence="2">
    <location>
        <begin position="31"/>
        <end position="215"/>
    </location>
</feature>
<feature type="compositionally biased region" description="Polar residues" evidence="2">
    <location>
        <begin position="145"/>
        <end position="156"/>
    </location>
</feature>
<protein>
    <submittedName>
        <fullName evidence="3">Uncharacterized protein</fullName>
    </submittedName>
</protein>
<feature type="compositionally biased region" description="Basic and acidic residues" evidence="2">
    <location>
        <begin position="445"/>
        <end position="463"/>
    </location>
</feature>
<evidence type="ECO:0000256" key="2">
    <source>
        <dbReference type="SAM" id="MobiDB-lite"/>
    </source>
</evidence>